<feature type="domain" description="Transposase IS4-like" evidence="1">
    <location>
        <begin position="103"/>
        <end position="334"/>
    </location>
</feature>
<dbReference type="InterPro" id="IPR047647">
    <property type="entry name" value="ISAs1_transpos"/>
</dbReference>
<dbReference type="InterPro" id="IPR051698">
    <property type="entry name" value="Transposase_11-like"/>
</dbReference>
<dbReference type="GO" id="GO:0006313">
    <property type="term" value="P:DNA transposition"/>
    <property type="evidence" value="ECO:0007669"/>
    <property type="project" value="InterPro"/>
</dbReference>
<feature type="domain" description="H repeat-associated protein N-terminal" evidence="2">
    <location>
        <begin position="9"/>
        <end position="95"/>
    </location>
</feature>
<dbReference type="EMBL" id="SJSA01000002">
    <property type="protein sequence ID" value="TGG36464.1"/>
    <property type="molecule type" value="Genomic_DNA"/>
</dbReference>
<sequence>MTNPNSPIDFFSSISDPRVERTQKHSLDSILFISLCAVICGAEGWNEIEDYGNAKIDWLEKFLHLPNGIPSHDTFNRVISMLDPKELNGSFVAWTKSIAELTDGEVVAIDGKCMRGSSDDGSGTYTHLVSAWASANNLLLAQEKVAGKSNEITAIPRLLRILELKNCIVTIDAMGCQREIAKTIIERGADYILALKGNQPEMLDRVSRSFTYIKPSSEHTMDGKAHGREETRACSVITNLDNIIDRDRWPGLKSIVRIESRTRDVKSGQIHKETRYYLSSLEADAQYINHSIRTHWSVENQLHWTLNVAFGDDASRKQKDNAAQNFSLLNRIGLNIIKNAKVSSMGVKGHRKKAGWDNDYLLYALKSFDVVKN</sequence>
<dbReference type="PANTHER" id="PTHR30298">
    <property type="entry name" value="H REPEAT-ASSOCIATED PREDICTED TRANSPOSASE"/>
    <property type="match status" value="1"/>
</dbReference>
<organism evidence="3 4">
    <name type="scientific">Duncaniella freteri</name>
    <dbReference type="NCBI Taxonomy" id="2530391"/>
    <lineage>
        <taxon>Bacteria</taxon>
        <taxon>Pseudomonadati</taxon>
        <taxon>Bacteroidota</taxon>
        <taxon>Bacteroidia</taxon>
        <taxon>Bacteroidales</taxon>
        <taxon>Muribaculaceae</taxon>
        <taxon>Duncaniella</taxon>
    </lineage>
</organism>
<dbReference type="RefSeq" id="WP_135472201.1">
    <property type="nucleotide sequence ID" value="NZ_SJSA01000002.1"/>
</dbReference>
<dbReference type="GO" id="GO:0003677">
    <property type="term" value="F:DNA binding"/>
    <property type="evidence" value="ECO:0007669"/>
    <property type="project" value="InterPro"/>
</dbReference>
<evidence type="ECO:0000259" key="1">
    <source>
        <dbReference type="Pfam" id="PF01609"/>
    </source>
</evidence>
<evidence type="ECO:0000313" key="4">
    <source>
        <dbReference type="Proteomes" id="UP000297635"/>
    </source>
</evidence>
<comment type="caution">
    <text evidence="3">The sequence shown here is derived from an EMBL/GenBank/DDBJ whole genome shotgun (WGS) entry which is preliminary data.</text>
</comment>
<proteinExistence type="predicted"/>
<dbReference type="Pfam" id="PF13808">
    <property type="entry name" value="DDE_Tnp_1_assoc"/>
    <property type="match status" value="1"/>
</dbReference>
<dbReference type="Proteomes" id="UP000297635">
    <property type="component" value="Unassembled WGS sequence"/>
</dbReference>
<accession>A0A4Z0V175</accession>
<reference evidence="3 4" key="1">
    <citation type="submission" date="2019-02" db="EMBL/GenBank/DDBJ databases">
        <title>Isolation and identification of novel species under the genus Muribaculum.</title>
        <authorList>
            <person name="Miyake S."/>
            <person name="Ding Y."/>
            <person name="Low A."/>
            <person name="Soh M."/>
            <person name="Seedorf H."/>
        </authorList>
    </citation>
    <scope>NUCLEOTIDE SEQUENCE [LARGE SCALE GENOMIC DNA]</scope>
    <source>
        <strain evidence="3 4">TLL-A3</strain>
    </source>
</reference>
<dbReference type="NCBIfam" id="NF033564">
    <property type="entry name" value="transpos_ISAs1"/>
    <property type="match status" value="1"/>
</dbReference>
<keyword evidence="4" id="KW-1185">Reference proteome</keyword>
<protein>
    <submittedName>
        <fullName evidence="3">ISAs1 family transposase</fullName>
    </submittedName>
</protein>
<gene>
    <name evidence="3" type="ORF">EZ315_11450</name>
</gene>
<dbReference type="PANTHER" id="PTHR30298:SF0">
    <property type="entry name" value="PROTEIN YBFL-RELATED"/>
    <property type="match status" value="1"/>
</dbReference>
<dbReference type="Pfam" id="PF01609">
    <property type="entry name" value="DDE_Tnp_1"/>
    <property type="match status" value="1"/>
</dbReference>
<dbReference type="InterPro" id="IPR032806">
    <property type="entry name" value="YbfD_N"/>
</dbReference>
<evidence type="ECO:0000313" key="3">
    <source>
        <dbReference type="EMBL" id="TGG36464.1"/>
    </source>
</evidence>
<dbReference type="InterPro" id="IPR002559">
    <property type="entry name" value="Transposase_11"/>
</dbReference>
<name>A0A4Z0V175_9BACT</name>
<dbReference type="GeneID" id="82150405"/>
<dbReference type="GO" id="GO:0004803">
    <property type="term" value="F:transposase activity"/>
    <property type="evidence" value="ECO:0007669"/>
    <property type="project" value="InterPro"/>
</dbReference>
<dbReference type="AlphaFoldDB" id="A0A4Z0V175"/>
<evidence type="ECO:0000259" key="2">
    <source>
        <dbReference type="Pfam" id="PF13808"/>
    </source>
</evidence>